<feature type="region of interest" description="Disordered" evidence="7">
    <location>
        <begin position="392"/>
        <end position="412"/>
    </location>
</feature>
<dbReference type="InterPro" id="IPR050560">
    <property type="entry name" value="MYB_TF"/>
</dbReference>
<gene>
    <name evidence="10" type="ORF">PIBRA_LOCUS12208</name>
</gene>
<sequence length="1049" mass="116566">MEEDAKSNGEQGTKSYLQFQIERLKVLKEKLNKSEKEDYNITLKEEPRSGNESESSEYSDDSVAFEYEDLQTTKSTGPRKNCNRGRWSKEEDAKLKTYVRVYKENWEIIAAQFPDRSDVQCQQRWTKVVDPKLVKGPWTKEEDEKVVELVGKYGPKKWTLIARHLKGRIGKQCRERWHNHLNPSIKKTAWTEHEDRIIYQAHKQLGNQWAKIAKLLPGRTDNAIKNHWNSTMRRKYEPDGGDAFESRRKSKIKKYDHTTEPKVAVVYDNTWSDPFNDSIQSTTSSNGQPSKHVLHFRQLLKQQLNSLQNVSNTSNSSNVTIRDSPERGSLVPADTMEIVGSDYKFVNINSLPNESPIKSYLSQPSSSNEQNAFLCQDNKDIPIYMSPKKKLLESSPPPILRRGKASRNNSAWSEGATPIKALPFSPSQFLNSPATLSFPNFDSSLRHSATKDWTQSPLLHTPTPAHLTPGGSKTTPKTPTPFKIAMAEIGKKSGLKYSPSSPGVLVADITEMIEREESANNESTLAMEHDGQVNDSGIGTASLGKENVPSHKRARKALAQAWGVATSTPHSHVPDVSFVVETPSKTLAGDESSELFSTPNMHRNYLDESTSLHSLVSAENTPDTKFQANSILLETKAPRRTSDEPVVKKSAVRSIKFDQEPEVKEETPSFIMSTIKWEVLACGLTQDQLDLTALAHHLTDKMKFLCVLFAIVCAVAAQEYYVELVDDGYPEWYLEPQMRVRRDLTVDQKVGENGKVFGTVGANDDGLFGKGGYEHQFFDDNRGKLTGQATGTRVLGPLGDSSHLGGGLNWENSNAAASLDVSKQIHGPTSWSAAGGGKWPVGKNGDISLQGTYDQISGRRPDYGGRAVYNYNCLKDKMKFLCVLFAIVSAVAAQEYYVELVDDGYPEWYLEPQMRVRRDLTLDHKVGNNGKVFGTVGANDNGLFGKGGYTHQIFDDHRGKLSGQLSGTRVLGPLGDSSHLGGGLNWQNSNAAASLDVSKQIHGPTSWSAAGGGKWPVGKNGDFSLQGTYDQMSGRRPDYGGRAAYNYRW</sequence>
<dbReference type="SMART" id="SM00717">
    <property type="entry name" value="SANT"/>
    <property type="match status" value="3"/>
</dbReference>
<dbReference type="FunFam" id="1.10.10.60:FF:000010">
    <property type="entry name" value="Transcriptional activator Myb isoform A"/>
    <property type="match status" value="1"/>
</dbReference>
<comment type="subcellular location">
    <subcellularLocation>
        <location evidence="1">Nucleus</location>
    </subcellularLocation>
</comment>
<feature type="region of interest" description="Disordered" evidence="7">
    <location>
        <begin position="309"/>
        <end position="328"/>
    </location>
</feature>
<proteinExistence type="predicted"/>
<dbReference type="Pfam" id="PF09316">
    <property type="entry name" value="Cmyb_C"/>
    <property type="match status" value="1"/>
</dbReference>
<dbReference type="Pfam" id="PF10793">
    <property type="entry name" value="Gloverin"/>
    <property type="match status" value="2"/>
</dbReference>
<feature type="domain" description="HTH myb-type" evidence="9">
    <location>
        <begin position="79"/>
        <end position="129"/>
    </location>
</feature>
<keyword evidence="11" id="KW-1185">Reference proteome</keyword>
<dbReference type="EMBL" id="CALOZG010000075">
    <property type="protein sequence ID" value="CAH4036409.1"/>
    <property type="molecule type" value="Genomic_DNA"/>
</dbReference>
<keyword evidence="3" id="KW-0805">Transcription regulation</keyword>
<feature type="region of interest" description="Disordered" evidence="7">
    <location>
        <begin position="453"/>
        <end position="479"/>
    </location>
</feature>
<keyword evidence="5" id="KW-0804">Transcription</keyword>
<dbReference type="InterPro" id="IPR001005">
    <property type="entry name" value="SANT/Myb"/>
</dbReference>
<comment type="caution">
    <text evidence="10">The sequence shown here is derived from an EMBL/GenBank/DDBJ whole genome shotgun (WGS) entry which is preliminary data.</text>
</comment>
<dbReference type="Proteomes" id="UP001152562">
    <property type="component" value="Unassembled WGS sequence"/>
</dbReference>
<feature type="compositionally biased region" description="Basic and acidic residues" evidence="7">
    <location>
        <begin position="37"/>
        <end position="51"/>
    </location>
</feature>
<dbReference type="InterPro" id="IPR017930">
    <property type="entry name" value="Myb_dom"/>
</dbReference>
<dbReference type="GO" id="GO:0000981">
    <property type="term" value="F:DNA-binding transcription factor activity, RNA polymerase II-specific"/>
    <property type="evidence" value="ECO:0007669"/>
    <property type="project" value="TreeGrafter"/>
</dbReference>
<dbReference type="InterPro" id="IPR015395">
    <property type="entry name" value="C-myb_C"/>
</dbReference>
<dbReference type="FunFam" id="1.10.10.60:FF:000016">
    <property type="entry name" value="Transcriptional activator Myb isoform A"/>
    <property type="match status" value="1"/>
</dbReference>
<dbReference type="Pfam" id="PF13921">
    <property type="entry name" value="Myb_DNA-bind_6"/>
    <property type="match status" value="1"/>
</dbReference>
<dbReference type="SUPFAM" id="SSF46689">
    <property type="entry name" value="Homeodomain-like"/>
    <property type="match status" value="2"/>
</dbReference>
<evidence type="ECO:0000256" key="5">
    <source>
        <dbReference type="ARBA" id="ARBA00023163"/>
    </source>
</evidence>
<feature type="domain" description="HTH myb-type" evidence="9">
    <location>
        <begin position="130"/>
        <end position="185"/>
    </location>
</feature>
<feature type="region of interest" description="Disordered" evidence="7">
    <location>
        <begin position="37"/>
        <end position="62"/>
    </location>
</feature>
<feature type="domain" description="Myb-like" evidence="8">
    <location>
        <begin position="182"/>
        <end position="232"/>
    </location>
</feature>
<dbReference type="PROSITE" id="PS51294">
    <property type="entry name" value="HTH_MYB"/>
    <property type="match status" value="3"/>
</dbReference>
<evidence type="ECO:0000256" key="6">
    <source>
        <dbReference type="ARBA" id="ARBA00023242"/>
    </source>
</evidence>
<evidence type="ECO:0000256" key="7">
    <source>
        <dbReference type="SAM" id="MobiDB-lite"/>
    </source>
</evidence>
<feature type="domain" description="HTH myb-type" evidence="9">
    <location>
        <begin position="186"/>
        <end position="236"/>
    </location>
</feature>
<keyword evidence="4" id="KW-0238">DNA-binding</keyword>
<dbReference type="InterPro" id="IPR009057">
    <property type="entry name" value="Homeodomain-like_sf"/>
</dbReference>
<keyword evidence="6" id="KW-0539">Nucleus</keyword>
<feature type="compositionally biased region" description="Low complexity" evidence="7">
    <location>
        <begin position="468"/>
        <end position="479"/>
    </location>
</feature>
<organism evidence="10 11">
    <name type="scientific">Pieris brassicae</name>
    <name type="common">White butterfly</name>
    <name type="synonym">Large white butterfly</name>
    <dbReference type="NCBI Taxonomy" id="7116"/>
    <lineage>
        <taxon>Eukaryota</taxon>
        <taxon>Metazoa</taxon>
        <taxon>Ecdysozoa</taxon>
        <taxon>Arthropoda</taxon>
        <taxon>Hexapoda</taxon>
        <taxon>Insecta</taxon>
        <taxon>Pterygota</taxon>
        <taxon>Neoptera</taxon>
        <taxon>Endopterygota</taxon>
        <taxon>Lepidoptera</taxon>
        <taxon>Glossata</taxon>
        <taxon>Ditrysia</taxon>
        <taxon>Papilionoidea</taxon>
        <taxon>Pieridae</taxon>
        <taxon>Pierinae</taxon>
        <taxon>Pieris</taxon>
    </lineage>
</organism>
<evidence type="ECO:0000256" key="4">
    <source>
        <dbReference type="ARBA" id="ARBA00023125"/>
    </source>
</evidence>
<dbReference type="PANTHER" id="PTHR45614:SF25">
    <property type="entry name" value="MYB PROTEIN"/>
    <property type="match status" value="1"/>
</dbReference>
<evidence type="ECO:0000256" key="2">
    <source>
        <dbReference type="ARBA" id="ARBA00022737"/>
    </source>
</evidence>
<dbReference type="Pfam" id="PF00249">
    <property type="entry name" value="Myb_DNA-binding"/>
    <property type="match status" value="1"/>
</dbReference>
<evidence type="ECO:0000259" key="9">
    <source>
        <dbReference type="PROSITE" id="PS51294"/>
    </source>
</evidence>
<evidence type="ECO:0000313" key="11">
    <source>
        <dbReference type="Proteomes" id="UP001152562"/>
    </source>
</evidence>
<reference evidence="10" key="1">
    <citation type="submission" date="2022-05" db="EMBL/GenBank/DDBJ databases">
        <authorList>
            <person name="Okamura Y."/>
        </authorList>
    </citation>
    <scope>NUCLEOTIDE SEQUENCE</scope>
</reference>
<name>A0A9P0TQ27_PIEBR</name>
<dbReference type="GO" id="GO:0000978">
    <property type="term" value="F:RNA polymerase II cis-regulatory region sequence-specific DNA binding"/>
    <property type="evidence" value="ECO:0007669"/>
    <property type="project" value="TreeGrafter"/>
</dbReference>
<evidence type="ECO:0000256" key="3">
    <source>
        <dbReference type="ARBA" id="ARBA00023015"/>
    </source>
</evidence>
<feature type="domain" description="Myb-like" evidence="8">
    <location>
        <begin position="130"/>
        <end position="181"/>
    </location>
</feature>
<keyword evidence="2" id="KW-0677">Repeat</keyword>
<dbReference type="Gene3D" id="1.10.10.60">
    <property type="entry name" value="Homeodomain-like"/>
    <property type="match status" value="3"/>
</dbReference>
<protein>
    <submittedName>
        <fullName evidence="10">Uncharacterized protein</fullName>
    </submittedName>
</protein>
<evidence type="ECO:0000259" key="8">
    <source>
        <dbReference type="PROSITE" id="PS50090"/>
    </source>
</evidence>
<evidence type="ECO:0000256" key="1">
    <source>
        <dbReference type="ARBA" id="ARBA00004123"/>
    </source>
</evidence>
<dbReference type="AlphaFoldDB" id="A0A9P0TQ27"/>
<dbReference type="PANTHER" id="PTHR45614">
    <property type="entry name" value="MYB PROTEIN-RELATED"/>
    <property type="match status" value="1"/>
</dbReference>
<dbReference type="PROSITE" id="PS50090">
    <property type="entry name" value="MYB_LIKE"/>
    <property type="match status" value="3"/>
</dbReference>
<feature type="domain" description="Myb-like" evidence="8">
    <location>
        <begin position="79"/>
        <end position="129"/>
    </location>
</feature>
<accession>A0A9P0TQ27</accession>
<dbReference type="InterPro" id="IPR019729">
    <property type="entry name" value="Gloverin-like_protein"/>
</dbReference>
<dbReference type="CDD" id="cd00167">
    <property type="entry name" value="SANT"/>
    <property type="match status" value="3"/>
</dbReference>
<evidence type="ECO:0000313" key="10">
    <source>
        <dbReference type="EMBL" id="CAH4036409.1"/>
    </source>
</evidence>
<dbReference type="GO" id="GO:0005634">
    <property type="term" value="C:nucleus"/>
    <property type="evidence" value="ECO:0007669"/>
    <property type="project" value="UniProtKB-SubCell"/>
</dbReference>
<feature type="compositionally biased region" description="Low complexity" evidence="7">
    <location>
        <begin position="309"/>
        <end position="320"/>
    </location>
</feature>